<dbReference type="EMBL" id="CAJVPW010009579">
    <property type="protein sequence ID" value="CAG8606824.1"/>
    <property type="molecule type" value="Genomic_DNA"/>
</dbReference>
<protein>
    <submittedName>
        <fullName evidence="1">11961_t:CDS:1</fullName>
    </submittedName>
</protein>
<feature type="non-terminal residue" evidence="1">
    <location>
        <position position="333"/>
    </location>
</feature>
<organism evidence="1 2">
    <name type="scientific">Cetraspora pellucida</name>
    <dbReference type="NCBI Taxonomy" id="1433469"/>
    <lineage>
        <taxon>Eukaryota</taxon>
        <taxon>Fungi</taxon>
        <taxon>Fungi incertae sedis</taxon>
        <taxon>Mucoromycota</taxon>
        <taxon>Glomeromycotina</taxon>
        <taxon>Glomeromycetes</taxon>
        <taxon>Diversisporales</taxon>
        <taxon>Gigasporaceae</taxon>
        <taxon>Cetraspora</taxon>
    </lineage>
</organism>
<proteinExistence type="predicted"/>
<reference evidence="1" key="1">
    <citation type="submission" date="2021-06" db="EMBL/GenBank/DDBJ databases">
        <authorList>
            <person name="Kallberg Y."/>
            <person name="Tangrot J."/>
            <person name="Rosling A."/>
        </authorList>
    </citation>
    <scope>NUCLEOTIDE SEQUENCE</scope>
    <source>
        <strain evidence="1">28 12/20/2015</strain>
    </source>
</reference>
<evidence type="ECO:0000313" key="2">
    <source>
        <dbReference type="Proteomes" id="UP000789366"/>
    </source>
</evidence>
<gene>
    <name evidence="1" type="ORF">SPELUC_LOCUS7344</name>
</gene>
<keyword evidence="2" id="KW-1185">Reference proteome</keyword>
<dbReference type="Proteomes" id="UP000789366">
    <property type="component" value="Unassembled WGS sequence"/>
</dbReference>
<accession>A0ACA9MR92</accession>
<name>A0ACA9MR92_9GLOM</name>
<sequence length="333" mass="38914">MNEDNESLSNDNNENNRNTSSYYAEDSEIFANEDNYENINGLNSMKILGILNKEIEVEPHVIDIINIFKEYKAKSNDKLSEANIINLSPDSEFVKQIPLEIYKEFIESSENYDKLIPNETRNFLMDFFSQDLAQQQWTESIDNLNVHDYSENITKIAINAFSLGHMNPLHNKETLEDSYLNDYIHPCLKSALWNCANVYYTSGEITSPNHVNRQKGDGVGFATNSTKYQVVYVEGTRPYKVDDKKVIENQNKLGKNLKNLYSEIIKERVTTRKRIMPDMEVFGVSSVRRNIHMYIFGFFGEYYLREVDNASVPRDYTEMEEFIYFYEVILKWA</sequence>
<evidence type="ECO:0000313" key="1">
    <source>
        <dbReference type="EMBL" id="CAG8606824.1"/>
    </source>
</evidence>
<comment type="caution">
    <text evidence="1">The sequence shown here is derived from an EMBL/GenBank/DDBJ whole genome shotgun (WGS) entry which is preliminary data.</text>
</comment>